<dbReference type="CDD" id="cd11386">
    <property type="entry name" value="MCP_signal"/>
    <property type="match status" value="1"/>
</dbReference>
<dbReference type="SMART" id="SM00283">
    <property type="entry name" value="MA"/>
    <property type="match status" value="1"/>
</dbReference>
<dbReference type="AlphaFoldDB" id="A0A160TCR9"/>
<proteinExistence type="predicted"/>
<dbReference type="Pfam" id="PF08447">
    <property type="entry name" value="PAS_3"/>
    <property type="match status" value="1"/>
</dbReference>
<evidence type="ECO:0000259" key="3">
    <source>
        <dbReference type="PROSITE" id="PS50113"/>
    </source>
</evidence>
<evidence type="ECO:0000259" key="2">
    <source>
        <dbReference type="PROSITE" id="PS50112"/>
    </source>
</evidence>
<dbReference type="PROSITE" id="PS50112">
    <property type="entry name" value="PAS"/>
    <property type="match status" value="2"/>
</dbReference>
<evidence type="ECO:0000259" key="1">
    <source>
        <dbReference type="PROSITE" id="PS50111"/>
    </source>
</evidence>
<evidence type="ECO:0000313" key="4">
    <source>
        <dbReference type="EMBL" id="CUS42315.1"/>
    </source>
</evidence>
<dbReference type="SUPFAM" id="SSF58104">
    <property type="entry name" value="Methyl-accepting chemotaxis protein (MCP) signaling domain"/>
    <property type="match status" value="1"/>
</dbReference>
<dbReference type="InterPro" id="IPR035965">
    <property type="entry name" value="PAS-like_dom_sf"/>
</dbReference>
<feature type="domain" description="Methyl-accepting transducer" evidence="1">
    <location>
        <begin position="263"/>
        <end position="438"/>
    </location>
</feature>
<protein>
    <submittedName>
        <fullName evidence="4">Methyl-accepting chemotaxis protein</fullName>
    </submittedName>
</protein>
<dbReference type="GO" id="GO:0016020">
    <property type="term" value="C:membrane"/>
    <property type="evidence" value="ECO:0007669"/>
    <property type="project" value="InterPro"/>
</dbReference>
<dbReference type="GO" id="GO:0007165">
    <property type="term" value="P:signal transduction"/>
    <property type="evidence" value="ECO:0007669"/>
    <property type="project" value="InterPro"/>
</dbReference>
<dbReference type="EMBL" id="CZQC01000065">
    <property type="protein sequence ID" value="CUS42315.1"/>
    <property type="molecule type" value="Genomic_DNA"/>
</dbReference>
<dbReference type="Gene3D" id="1.10.287.950">
    <property type="entry name" value="Methyl-accepting chemotaxis protein"/>
    <property type="match status" value="1"/>
</dbReference>
<dbReference type="InterPro" id="IPR013655">
    <property type="entry name" value="PAS_fold_3"/>
</dbReference>
<dbReference type="PANTHER" id="PTHR24422">
    <property type="entry name" value="CHEMOTAXIS PROTEIN METHYLTRANSFERASE"/>
    <property type="match status" value="1"/>
</dbReference>
<sequence>MNIFGNSSKKPSPDKRPDTSTVEAVYRSMAVAEFSPSGEILFANDKYLKMVGYQAQDFIGRHHRTICERDYVDSSEYRDFWRNLANGTTMNGEYKRVKGDGETLWLEASYAPVIDANKNIIKILKIAHDVTQRVETENENRAKMEAVDRSSAVIRFDLKGNVVSANRNFLNAMGYTEQEIIGKHHRIFCDKSYADSDDYKKFWDQLRSGRYISSRFERIGKNGNVVWLEASYNPLIDNKGNLFGFIKYATDITEDIKKNQLETENAARAYHIAVETEKAAAHGTEVVQDAAKEMSQISEAVDKSATIIAELGKQSEQITSIVNTIRGIADQTNLLALNAAIEAARAGDQGRGLLLLPDEVRQLAGRTSRSTQEISDMIGKIQAGTNSAITSMTACKSQASHGLDLAQQAGAVILQIRAGTKDAVDAVSIFAEVIESQK</sequence>
<feature type="domain" description="PAS" evidence="2">
    <location>
        <begin position="136"/>
        <end position="183"/>
    </location>
</feature>
<dbReference type="Pfam" id="PF13426">
    <property type="entry name" value="PAS_9"/>
    <property type="match status" value="1"/>
</dbReference>
<dbReference type="InterPro" id="IPR000700">
    <property type="entry name" value="PAS-assoc_C"/>
</dbReference>
<organism evidence="4">
    <name type="scientific">hydrothermal vent metagenome</name>
    <dbReference type="NCBI Taxonomy" id="652676"/>
    <lineage>
        <taxon>unclassified sequences</taxon>
        <taxon>metagenomes</taxon>
        <taxon>ecological metagenomes</taxon>
    </lineage>
</organism>
<dbReference type="PANTHER" id="PTHR24422:SF10">
    <property type="entry name" value="CHEMOTAXIS PROTEIN METHYLTRANSFERASE 2"/>
    <property type="match status" value="1"/>
</dbReference>
<gene>
    <name evidence="4" type="ORF">MGWOODY_Tha2439</name>
</gene>
<feature type="domain" description="PAC" evidence="3">
    <location>
        <begin position="90"/>
        <end position="142"/>
    </location>
</feature>
<dbReference type="SMART" id="SM00086">
    <property type="entry name" value="PAC"/>
    <property type="match status" value="2"/>
</dbReference>
<dbReference type="SUPFAM" id="SSF55785">
    <property type="entry name" value="PYP-like sensor domain (PAS domain)"/>
    <property type="match status" value="2"/>
</dbReference>
<accession>A0A160TCR9</accession>
<feature type="domain" description="PAS" evidence="2">
    <location>
        <begin position="37"/>
        <end position="61"/>
    </location>
</feature>
<dbReference type="InterPro" id="IPR050903">
    <property type="entry name" value="Bact_Chemotaxis_MeTrfase"/>
</dbReference>
<dbReference type="InterPro" id="IPR000014">
    <property type="entry name" value="PAS"/>
</dbReference>
<dbReference type="PROSITE" id="PS50111">
    <property type="entry name" value="CHEMOTAXIS_TRANSDUC_2"/>
    <property type="match status" value="1"/>
</dbReference>
<dbReference type="InterPro" id="IPR004089">
    <property type="entry name" value="MCPsignal_dom"/>
</dbReference>
<dbReference type="PROSITE" id="PS50113">
    <property type="entry name" value="PAC"/>
    <property type="match status" value="2"/>
</dbReference>
<dbReference type="Pfam" id="PF00015">
    <property type="entry name" value="MCPsignal"/>
    <property type="match status" value="1"/>
</dbReference>
<dbReference type="SMART" id="SM00091">
    <property type="entry name" value="PAS"/>
    <property type="match status" value="2"/>
</dbReference>
<dbReference type="Gene3D" id="3.30.450.20">
    <property type="entry name" value="PAS domain"/>
    <property type="match status" value="2"/>
</dbReference>
<dbReference type="NCBIfam" id="TIGR00229">
    <property type="entry name" value="sensory_box"/>
    <property type="match status" value="2"/>
</dbReference>
<dbReference type="InterPro" id="IPR001610">
    <property type="entry name" value="PAC"/>
</dbReference>
<feature type="domain" description="PAC" evidence="3">
    <location>
        <begin position="210"/>
        <end position="264"/>
    </location>
</feature>
<name>A0A160TCR9_9ZZZZ</name>
<dbReference type="CDD" id="cd00130">
    <property type="entry name" value="PAS"/>
    <property type="match status" value="2"/>
</dbReference>
<reference evidence="4" key="1">
    <citation type="submission" date="2015-10" db="EMBL/GenBank/DDBJ databases">
        <authorList>
            <person name="Gilbert D.G."/>
        </authorList>
    </citation>
    <scope>NUCLEOTIDE SEQUENCE</scope>
</reference>